<evidence type="ECO:0000256" key="2">
    <source>
        <dbReference type="SAM" id="SignalP"/>
    </source>
</evidence>
<reference evidence="3 4" key="1">
    <citation type="submission" date="2016-08" db="EMBL/GenBank/DDBJ databases">
        <title>A Parts List for Fungal Cellulosomes Revealed by Comparative Genomics.</title>
        <authorList>
            <consortium name="DOE Joint Genome Institute"/>
            <person name="Haitjema C.H."/>
            <person name="Gilmore S.P."/>
            <person name="Henske J.K."/>
            <person name="Solomon K.V."/>
            <person name="De Groot R."/>
            <person name="Kuo A."/>
            <person name="Mondo S.J."/>
            <person name="Salamov A.A."/>
            <person name="Labutti K."/>
            <person name="Zhao Z."/>
            <person name="Chiniquy J."/>
            <person name="Barry K."/>
            <person name="Brewer H.M."/>
            <person name="Purvine S.O."/>
            <person name="Wright A.T."/>
            <person name="Boxma B."/>
            <person name="Van Alen T."/>
            <person name="Hackstein J.H."/>
            <person name="Baker S.E."/>
            <person name="Grigoriev I.V."/>
            <person name="O'Malley M.A."/>
        </authorList>
    </citation>
    <scope>NUCLEOTIDE SEQUENCE [LARGE SCALE GENOMIC DNA]</scope>
    <source>
        <strain evidence="3 4">S4</strain>
    </source>
</reference>
<evidence type="ECO:0000256" key="1">
    <source>
        <dbReference type="SAM" id="MobiDB-lite"/>
    </source>
</evidence>
<name>A0A1Y1WRR9_9FUNG</name>
<dbReference type="AlphaFoldDB" id="A0A1Y1WRR9"/>
<dbReference type="OrthoDB" id="2147012at2759"/>
<accession>A0A1Y1WRR9</accession>
<feature type="chain" id="PRO_5013322264" description="Phosphoglycerate mutase-like protein" evidence="2">
    <location>
        <begin position="19"/>
        <end position="501"/>
    </location>
</feature>
<keyword evidence="4" id="KW-1185">Reference proteome</keyword>
<dbReference type="STRING" id="1754192.A0A1Y1WRR9"/>
<dbReference type="EMBL" id="MCFG01000310">
    <property type="protein sequence ID" value="ORX76239.1"/>
    <property type="molecule type" value="Genomic_DNA"/>
</dbReference>
<feature type="region of interest" description="Disordered" evidence="1">
    <location>
        <begin position="384"/>
        <end position="407"/>
    </location>
</feature>
<evidence type="ECO:0008006" key="5">
    <source>
        <dbReference type="Google" id="ProtNLM"/>
    </source>
</evidence>
<evidence type="ECO:0000313" key="3">
    <source>
        <dbReference type="EMBL" id="ORX76239.1"/>
    </source>
</evidence>
<evidence type="ECO:0000313" key="4">
    <source>
        <dbReference type="Proteomes" id="UP000193944"/>
    </source>
</evidence>
<feature type="region of interest" description="Disordered" evidence="1">
    <location>
        <begin position="265"/>
        <end position="284"/>
    </location>
</feature>
<feature type="compositionally biased region" description="Low complexity" evidence="1">
    <location>
        <begin position="386"/>
        <end position="405"/>
    </location>
</feature>
<feature type="signal peptide" evidence="2">
    <location>
        <begin position="1"/>
        <end position="18"/>
    </location>
</feature>
<reference evidence="3 4" key="2">
    <citation type="submission" date="2016-08" db="EMBL/GenBank/DDBJ databases">
        <title>Pervasive Adenine N6-methylation of Active Genes in Fungi.</title>
        <authorList>
            <consortium name="DOE Joint Genome Institute"/>
            <person name="Mondo S.J."/>
            <person name="Dannebaum R.O."/>
            <person name="Kuo R.C."/>
            <person name="Labutti K."/>
            <person name="Haridas S."/>
            <person name="Kuo A."/>
            <person name="Salamov A."/>
            <person name="Ahrendt S.R."/>
            <person name="Lipzen A."/>
            <person name="Sullivan W."/>
            <person name="Andreopoulos W.B."/>
            <person name="Clum A."/>
            <person name="Lindquist E."/>
            <person name="Daum C."/>
            <person name="Ramamoorthy G.K."/>
            <person name="Gryganskyi A."/>
            <person name="Culley D."/>
            <person name="Magnuson J.K."/>
            <person name="James T.Y."/>
            <person name="O'Malley M.A."/>
            <person name="Stajich J.E."/>
            <person name="Spatafora J.W."/>
            <person name="Visel A."/>
            <person name="Grigoriev I.V."/>
        </authorList>
    </citation>
    <scope>NUCLEOTIDE SEQUENCE [LARGE SCALE GENOMIC DNA]</scope>
    <source>
        <strain evidence="3 4">S4</strain>
    </source>
</reference>
<comment type="caution">
    <text evidence="3">The sequence shown here is derived from an EMBL/GenBank/DDBJ whole genome shotgun (WGS) entry which is preliminary data.</text>
</comment>
<feature type="compositionally biased region" description="Polar residues" evidence="1">
    <location>
        <begin position="269"/>
        <end position="284"/>
    </location>
</feature>
<dbReference type="Proteomes" id="UP000193944">
    <property type="component" value="Unassembled WGS sequence"/>
</dbReference>
<organism evidence="3 4">
    <name type="scientific">Anaeromyces robustus</name>
    <dbReference type="NCBI Taxonomy" id="1754192"/>
    <lineage>
        <taxon>Eukaryota</taxon>
        <taxon>Fungi</taxon>
        <taxon>Fungi incertae sedis</taxon>
        <taxon>Chytridiomycota</taxon>
        <taxon>Chytridiomycota incertae sedis</taxon>
        <taxon>Neocallimastigomycetes</taxon>
        <taxon>Neocallimastigales</taxon>
        <taxon>Neocallimastigaceae</taxon>
        <taxon>Anaeromyces</taxon>
    </lineage>
</organism>
<proteinExistence type="predicted"/>
<sequence>MLRKIILGLLYFVAFSNASRVIYMIMHAEKPNYGTLDKGSKWSTLQDIPGERDNGLGKTGYERSKCIVDIFGRNAVSYRQPKAILYQHYSKQKDFIDSGERGLHESRRMYETAALLAKDLGINLDEEKCCGGDPNDMYKYIESLDPSINPILIVHQHQQIYEISKKYAKKYGKVLPYREFEYNSSIVWTLVEGEVVENWNMGCSFDKPTKQDIFVDNLQELITADSNLSQINAGNSTLLQEETPLITTKVVPQYLLTTVTAKVPPNGAATAQPNQPATMSPEATLTQAAEPESTNALEGSKTFQIEFVAPTDAPETPADGPILAPDKPIAALDNPDIAVQEDIGAGEVEGGEAAEAEGETPQTNNNGIVIPEVHAPINVPGGAVTNNNNQNNNNNNNNNNGNNNNIPWMENTFDPLNPFNDNKNNNDDPWGWLFGGNNNNNHNNNNNNNNWDWWNPWSWNNNNNNNNKKKQEKNWFGFTDNNNNNNDADNFFKRLFGLFGF</sequence>
<keyword evidence="2" id="KW-0732">Signal</keyword>
<protein>
    <recommendedName>
        <fullName evidence="5">Phosphoglycerate mutase-like protein</fullName>
    </recommendedName>
</protein>
<gene>
    <name evidence="3" type="ORF">BCR32DRAFT_271392</name>
</gene>